<comment type="caution">
    <text evidence="13">The sequence shown here is derived from an EMBL/GenBank/DDBJ whole genome shotgun (WGS) entry which is preliminary data.</text>
</comment>
<dbReference type="InterPro" id="IPR003439">
    <property type="entry name" value="ABC_transporter-like_ATP-bd"/>
</dbReference>
<feature type="transmembrane region" description="Helical" evidence="10">
    <location>
        <begin position="191"/>
        <end position="209"/>
    </location>
</feature>
<dbReference type="InterPro" id="IPR011527">
    <property type="entry name" value="ABC1_TM_dom"/>
</dbReference>
<gene>
    <name evidence="13" type="ORF">E1283_04585</name>
</gene>
<evidence type="ECO:0000259" key="12">
    <source>
        <dbReference type="PROSITE" id="PS50929"/>
    </source>
</evidence>
<evidence type="ECO:0000256" key="8">
    <source>
        <dbReference type="ARBA" id="ARBA00023136"/>
    </source>
</evidence>
<feature type="transmembrane region" description="Helical" evidence="10">
    <location>
        <begin position="54"/>
        <end position="74"/>
    </location>
</feature>
<dbReference type="GO" id="GO:0005886">
    <property type="term" value="C:plasma membrane"/>
    <property type="evidence" value="ECO:0007669"/>
    <property type="project" value="UniProtKB-SubCell"/>
</dbReference>
<dbReference type="InterPro" id="IPR003593">
    <property type="entry name" value="AAA+_ATPase"/>
</dbReference>
<evidence type="ECO:0000256" key="2">
    <source>
        <dbReference type="ARBA" id="ARBA00022448"/>
    </source>
</evidence>
<evidence type="ECO:0000256" key="10">
    <source>
        <dbReference type="SAM" id="Phobius"/>
    </source>
</evidence>
<reference evidence="13 14" key="1">
    <citation type="submission" date="2019-03" db="EMBL/GenBank/DDBJ databases">
        <title>Draft genome sequences of novel Actinobacteria.</title>
        <authorList>
            <person name="Sahin N."/>
            <person name="Ay H."/>
            <person name="Saygin H."/>
        </authorList>
    </citation>
    <scope>NUCLEOTIDE SEQUENCE [LARGE SCALE GENOMIC DNA]</scope>
    <source>
        <strain evidence="13 14">DSM 41900</strain>
    </source>
</reference>
<feature type="domain" description="ABC transporter" evidence="11">
    <location>
        <begin position="372"/>
        <end position="610"/>
    </location>
</feature>
<dbReference type="SMART" id="SM00382">
    <property type="entry name" value="AAA"/>
    <property type="match status" value="1"/>
</dbReference>
<feature type="transmembrane region" description="Helical" evidence="10">
    <location>
        <begin position="166"/>
        <end position="185"/>
    </location>
</feature>
<evidence type="ECO:0000256" key="5">
    <source>
        <dbReference type="ARBA" id="ARBA00022741"/>
    </source>
</evidence>
<dbReference type="InterPro" id="IPR027417">
    <property type="entry name" value="P-loop_NTPase"/>
</dbReference>
<evidence type="ECO:0000256" key="6">
    <source>
        <dbReference type="ARBA" id="ARBA00022840"/>
    </source>
</evidence>
<dbReference type="PROSITE" id="PS00211">
    <property type="entry name" value="ABC_TRANSPORTER_1"/>
    <property type="match status" value="1"/>
</dbReference>
<dbReference type="FunFam" id="3.40.50.300:FF:000854">
    <property type="entry name" value="Multidrug ABC transporter ATP-binding protein"/>
    <property type="match status" value="1"/>
</dbReference>
<dbReference type="AlphaFoldDB" id="A0A4R4TPF8"/>
<keyword evidence="3" id="KW-1003">Cell membrane</keyword>
<evidence type="ECO:0000313" key="13">
    <source>
        <dbReference type="EMBL" id="TDC78636.1"/>
    </source>
</evidence>
<evidence type="ECO:0000256" key="3">
    <source>
        <dbReference type="ARBA" id="ARBA00022475"/>
    </source>
</evidence>
<keyword evidence="6 13" id="KW-0067">ATP-binding</keyword>
<name>A0A4R4TPF8_9ACTN</name>
<dbReference type="InterPro" id="IPR017871">
    <property type="entry name" value="ABC_transporter-like_CS"/>
</dbReference>
<evidence type="ECO:0000256" key="9">
    <source>
        <dbReference type="SAM" id="MobiDB-lite"/>
    </source>
</evidence>
<feature type="transmembrane region" description="Helical" evidence="10">
    <location>
        <begin position="86"/>
        <end position="107"/>
    </location>
</feature>
<feature type="region of interest" description="Disordered" evidence="9">
    <location>
        <begin position="1"/>
        <end position="34"/>
    </location>
</feature>
<feature type="transmembrane region" description="Helical" evidence="10">
    <location>
        <begin position="277"/>
        <end position="298"/>
    </location>
</feature>
<dbReference type="PANTHER" id="PTHR43394">
    <property type="entry name" value="ATP-DEPENDENT PERMEASE MDL1, MITOCHONDRIAL"/>
    <property type="match status" value="1"/>
</dbReference>
<dbReference type="SUPFAM" id="SSF52540">
    <property type="entry name" value="P-loop containing nucleoside triphosphate hydrolases"/>
    <property type="match status" value="1"/>
</dbReference>
<keyword evidence="14" id="KW-1185">Reference proteome</keyword>
<dbReference type="PROSITE" id="PS50929">
    <property type="entry name" value="ABC_TM1F"/>
    <property type="match status" value="1"/>
</dbReference>
<dbReference type="Gene3D" id="3.40.50.300">
    <property type="entry name" value="P-loop containing nucleotide triphosphate hydrolases"/>
    <property type="match status" value="1"/>
</dbReference>
<comment type="subcellular location">
    <subcellularLocation>
        <location evidence="1">Cell membrane</location>
        <topology evidence="1">Multi-pass membrane protein</topology>
    </subcellularLocation>
</comment>
<evidence type="ECO:0000256" key="7">
    <source>
        <dbReference type="ARBA" id="ARBA00022989"/>
    </source>
</evidence>
<keyword evidence="2" id="KW-0813">Transport</keyword>
<feature type="transmembrane region" description="Helical" evidence="10">
    <location>
        <begin position="310"/>
        <end position="331"/>
    </location>
</feature>
<keyword evidence="8 10" id="KW-0472">Membrane</keyword>
<dbReference type="GO" id="GO:0016887">
    <property type="term" value="F:ATP hydrolysis activity"/>
    <property type="evidence" value="ECO:0007669"/>
    <property type="project" value="InterPro"/>
</dbReference>
<dbReference type="InterPro" id="IPR036640">
    <property type="entry name" value="ABC1_TM_sf"/>
</dbReference>
<proteinExistence type="predicted"/>
<keyword evidence="7 10" id="KW-1133">Transmembrane helix</keyword>
<keyword evidence="5" id="KW-0547">Nucleotide-binding</keyword>
<evidence type="ECO:0000313" key="14">
    <source>
        <dbReference type="Proteomes" id="UP000295345"/>
    </source>
</evidence>
<dbReference type="RefSeq" id="WP_132816561.1">
    <property type="nucleotide sequence ID" value="NZ_SMKI01000029.1"/>
</dbReference>
<dbReference type="InterPro" id="IPR039421">
    <property type="entry name" value="Type_1_exporter"/>
</dbReference>
<dbReference type="EMBL" id="SMKI01000029">
    <property type="protein sequence ID" value="TDC78636.1"/>
    <property type="molecule type" value="Genomic_DNA"/>
</dbReference>
<dbReference type="Pfam" id="PF00005">
    <property type="entry name" value="ABC_tran"/>
    <property type="match status" value="1"/>
</dbReference>
<evidence type="ECO:0000259" key="11">
    <source>
        <dbReference type="PROSITE" id="PS50893"/>
    </source>
</evidence>
<dbReference type="Pfam" id="PF00664">
    <property type="entry name" value="ABC_membrane"/>
    <property type="match status" value="1"/>
</dbReference>
<protein>
    <submittedName>
        <fullName evidence="13">ABC transporter ATP-binding protein</fullName>
    </submittedName>
</protein>
<dbReference type="CDD" id="cd18551">
    <property type="entry name" value="ABC_6TM_LmrA_like"/>
    <property type="match status" value="1"/>
</dbReference>
<dbReference type="OrthoDB" id="9806127at2"/>
<dbReference type="PROSITE" id="PS50893">
    <property type="entry name" value="ABC_TRANSPORTER_2"/>
    <property type="match status" value="1"/>
</dbReference>
<dbReference type="GO" id="GO:0015421">
    <property type="term" value="F:ABC-type oligopeptide transporter activity"/>
    <property type="evidence" value="ECO:0007669"/>
    <property type="project" value="TreeGrafter"/>
</dbReference>
<sequence length="615" mass="64455">MSRQGAAGPAPPPDTKAPPAAAPGPRSPHPPPPDVRVAGFREALARLRPYRRSMLLALVLGFGGTAAGALQPVLVRSMVNTFDGGVPALSVCLLVALLVASAALTGVRQLVLQRAGERFAFDTRERLIRRVFALPVGVLEGRERGDVISRVTTDVTQIRAILSSGLVELASSLVTVAVSVVMMAFLDWTLLALTLLVIVAVVTTILHLGRRVRPSGLRLQTAIGELASALSRALAAMRTIRATSATRREADATVREASRALDAGLATAGLRAVVQTFAGVTVQVLLIAVLAVGALRVASGSLSVGDLSAFIMYLMLMVAPVSTLAGVVSMLGEAFGALSRILAVEALEPERDVEERPAAALPAAGAAGEPLFELRDVSFRYPTAPRGAEAAALRAVTVGFEQGATTAIVGPSGAGKSTLFALLERFHEPTGGRILFRGQDVTRLSREALRGEMAYVEQDAPALSGTIRDNLLLGDHRATDEQCLAVLARLNLLPGAAGSDLLDAEVGESGLRLSGGERQRLAIGRALIAGTPVLLLDEVTSNLDSNNERVVQDIIRAGAGDRSVIVIAHRLSTVVAADAIIVLDQGRIVARGTHQELLRDSALYRELAHTQLLDG</sequence>
<accession>A0A4R4TPF8</accession>
<organism evidence="13 14">
    <name type="scientific">Streptomyces hainanensis</name>
    <dbReference type="NCBI Taxonomy" id="402648"/>
    <lineage>
        <taxon>Bacteria</taxon>
        <taxon>Bacillati</taxon>
        <taxon>Actinomycetota</taxon>
        <taxon>Actinomycetes</taxon>
        <taxon>Kitasatosporales</taxon>
        <taxon>Streptomycetaceae</taxon>
        <taxon>Streptomyces</taxon>
    </lineage>
</organism>
<dbReference type="PANTHER" id="PTHR43394:SF1">
    <property type="entry name" value="ATP-BINDING CASSETTE SUB-FAMILY B MEMBER 10, MITOCHONDRIAL"/>
    <property type="match status" value="1"/>
</dbReference>
<evidence type="ECO:0000256" key="4">
    <source>
        <dbReference type="ARBA" id="ARBA00022692"/>
    </source>
</evidence>
<feature type="domain" description="ABC transmembrane type-1" evidence="12">
    <location>
        <begin position="55"/>
        <end position="333"/>
    </location>
</feature>
<evidence type="ECO:0000256" key="1">
    <source>
        <dbReference type="ARBA" id="ARBA00004651"/>
    </source>
</evidence>
<dbReference type="Proteomes" id="UP000295345">
    <property type="component" value="Unassembled WGS sequence"/>
</dbReference>
<feature type="compositionally biased region" description="Pro residues" evidence="9">
    <location>
        <begin position="9"/>
        <end position="34"/>
    </location>
</feature>
<dbReference type="GO" id="GO:0005524">
    <property type="term" value="F:ATP binding"/>
    <property type="evidence" value="ECO:0007669"/>
    <property type="project" value="UniProtKB-KW"/>
</dbReference>
<dbReference type="Gene3D" id="1.20.1560.10">
    <property type="entry name" value="ABC transporter type 1, transmembrane domain"/>
    <property type="match status" value="1"/>
</dbReference>
<dbReference type="SUPFAM" id="SSF90123">
    <property type="entry name" value="ABC transporter transmembrane region"/>
    <property type="match status" value="1"/>
</dbReference>
<keyword evidence="4 10" id="KW-0812">Transmembrane</keyword>